<accession>A0A951IXN1</accession>
<dbReference type="EMBL" id="RPHB01000007">
    <property type="protein sequence ID" value="MBW3469080.1"/>
    <property type="molecule type" value="Genomic_DNA"/>
</dbReference>
<reference evidence="1 2" key="1">
    <citation type="journal article" date="2020" name="Syst. Appl. Microbiol.">
        <title>Arthrospiribacter ruber gen. nov., sp. nov., a novel bacterium isolated from Arthrospira cultures.</title>
        <authorList>
            <person name="Waleron M."/>
            <person name="Misztak A."/>
            <person name="Waleron M.M."/>
            <person name="Furmaniak M."/>
            <person name="Mrozik A."/>
            <person name="Waleron K."/>
        </authorList>
    </citation>
    <scope>NUCLEOTIDE SEQUENCE [LARGE SCALE GENOMIC DNA]</scope>
    <source>
        <strain evidence="1 2">DPMB0001</strain>
    </source>
</reference>
<dbReference type="RefSeq" id="WP_219291487.1">
    <property type="nucleotide sequence ID" value="NZ_RPHB01000007.1"/>
</dbReference>
<name>A0A951IXN1_9BACT</name>
<keyword evidence="2" id="KW-1185">Reference proteome</keyword>
<organism evidence="1 2">
    <name type="scientific">Arthrospiribacter ruber</name>
    <dbReference type="NCBI Taxonomy" id="2487934"/>
    <lineage>
        <taxon>Bacteria</taxon>
        <taxon>Pseudomonadati</taxon>
        <taxon>Bacteroidota</taxon>
        <taxon>Cytophagia</taxon>
        <taxon>Cytophagales</taxon>
        <taxon>Cyclobacteriaceae</taxon>
        <taxon>Arthrospiribacter</taxon>
    </lineage>
</organism>
<evidence type="ECO:0000313" key="2">
    <source>
        <dbReference type="Proteomes" id="UP000727490"/>
    </source>
</evidence>
<dbReference type="AlphaFoldDB" id="A0A951IXN1"/>
<gene>
    <name evidence="1" type="ORF">EGN73_14865</name>
</gene>
<evidence type="ECO:0000313" key="1">
    <source>
        <dbReference type="EMBL" id="MBW3469080.1"/>
    </source>
</evidence>
<evidence type="ECO:0008006" key="3">
    <source>
        <dbReference type="Google" id="ProtNLM"/>
    </source>
</evidence>
<comment type="caution">
    <text evidence="1">The sequence shown here is derived from an EMBL/GenBank/DDBJ whole genome shotgun (WGS) entry which is preliminary data.</text>
</comment>
<dbReference type="Proteomes" id="UP000727490">
    <property type="component" value="Unassembled WGS sequence"/>
</dbReference>
<proteinExistence type="predicted"/>
<protein>
    <recommendedName>
        <fullName evidence="3">Head-tail adaptor protein</fullName>
    </recommendedName>
</protein>
<sequence length="107" mass="12386">MMDAGFFNYIFKYYSTGTTKDSLGQIIDSPVLEGSFYGSKLVWQNREQYEGKQLIESSIVIIRTYFFDIDSTFILEDEDGIFYNIKGVKPIGFNDYIEITAQTKSNR</sequence>